<dbReference type="EMBL" id="CP017886">
    <property type="protein sequence ID" value="APC18629.1"/>
    <property type="molecule type" value="Genomic_DNA"/>
</dbReference>
<evidence type="ECO:0000256" key="5">
    <source>
        <dbReference type="PIRSR" id="PIRSR019574-1"/>
    </source>
</evidence>
<dbReference type="RefSeq" id="WP_071554973.1">
    <property type="nucleotide sequence ID" value="NZ_CP017886.1"/>
</dbReference>
<dbReference type="GeneID" id="46911355"/>
<evidence type="ECO:0000313" key="7">
    <source>
        <dbReference type="EMBL" id="APC18629.1"/>
    </source>
</evidence>
<dbReference type="PANTHER" id="PTHR30222">
    <property type="entry name" value="SPERMIDINE/PUTRESCINE-BINDING PERIPLASMIC PROTEIN"/>
    <property type="match status" value="1"/>
</dbReference>
<organism evidence="7 8">
    <name type="scientific">Pseudomonas frederiksbergensis</name>
    <dbReference type="NCBI Taxonomy" id="104087"/>
    <lineage>
        <taxon>Bacteria</taxon>
        <taxon>Pseudomonadati</taxon>
        <taxon>Pseudomonadota</taxon>
        <taxon>Gammaproteobacteria</taxon>
        <taxon>Pseudomonadales</taxon>
        <taxon>Pseudomonadaceae</taxon>
        <taxon>Pseudomonas</taxon>
    </lineage>
</organism>
<dbReference type="Gene3D" id="3.40.190.10">
    <property type="entry name" value="Periplasmic binding protein-like II"/>
    <property type="match status" value="2"/>
</dbReference>
<evidence type="ECO:0000313" key="8">
    <source>
        <dbReference type="Proteomes" id="UP000182567"/>
    </source>
</evidence>
<protein>
    <submittedName>
        <fullName evidence="7">Spermidine/putrescine ABC transporter substrate-binding protein PotF</fullName>
    </submittedName>
</protein>
<evidence type="ECO:0000256" key="2">
    <source>
        <dbReference type="ARBA" id="ARBA00022448"/>
    </source>
</evidence>
<proteinExistence type="predicted"/>
<keyword evidence="3 6" id="KW-0732">Signal</keyword>
<dbReference type="GO" id="GO:0015846">
    <property type="term" value="P:polyamine transport"/>
    <property type="evidence" value="ECO:0007669"/>
    <property type="project" value="InterPro"/>
</dbReference>
<dbReference type="Pfam" id="PF13416">
    <property type="entry name" value="SBP_bac_8"/>
    <property type="match status" value="1"/>
</dbReference>
<dbReference type="PRINTS" id="PR00909">
    <property type="entry name" value="SPERMDNBNDNG"/>
</dbReference>
<keyword evidence="4" id="KW-0574">Periplasm</keyword>
<dbReference type="GO" id="GO:0042597">
    <property type="term" value="C:periplasmic space"/>
    <property type="evidence" value="ECO:0007669"/>
    <property type="project" value="UniProtKB-SubCell"/>
</dbReference>
<dbReference type="CDD" id="cd13659">
    <property type="entry name" value="PBP2_PotF"/>
    <property type="match status" value="1"/>
</dbReference>
<evidence type="ECO:0000256" key="4">
    <source>
        <dbReference type="ARBA" id="ARBA00022764"/>
    </source>
</evidence>
<dbReference type="InterPro" id="IPR006059">
    <property type="entry name" value="SBP"/>
</dbReference>
<dbReference type="GO" id="GO:0019808">
    <property type="term" value="F:polyamine binding"/>
    <property type="evidence" value="ECO:0007669"/>
    <property type="project" value="InterPro"/>
</dbReference>
<evidence type="ECO:0000256" key="3">
    <source>
        <dbReference type="ARBA" id="ARBA00022729"/>
    </source>
</evidence>
<dbReference type="OrthoDB" id="9769319at2"/>
<dbReference type="InterPro" id="IPR001188">
    <property type="entry name" value="Sperm_putr-bd"/>
</dbReference>
<dbReference type="AlphaFoldDB" id="A0A1J0ER40"/>
<accession>A0A1J0ER40</accession>
<keyword evidence="2" id="KW-0813">Transport</keyword>
<comment type="subcellular location">
    <subcellularLocation>
        <location evidence="1">Periplasm</location>
    </subcellularLocation>
</comment>
<reference evidence="8" key="1">
    <citation type="submission" date="2016-10" db="EMBL/GenBank/DDBJ databases">
        <title>Pseudomonas frederiksbergensis ERGS4:02 complete genome.</title>
        <authorList>
            <person name="Kumar R."/>
            <person name="Acharya V."/>
            <person name="Singh D."/>
        </authorList>
    </citation>
    <scope>NUCLEOTIDE SEQUENCE [LARGE SCALE GENOMIC DNA]</scope>
    <source>
        <strain evidence="8">ERGS4:02</strain>
    </source>
</reference>
<feature type="signal peptide" evidence="6">
    <location>
        <begin position="1"/>
        <end position="25"/>
    </location>
</feature>
<feature type="binding site" evidence="5">
    <location>
        <position position="347"/>
    </location>
    <ligand>
        <name>spermidine</name>
        <dbReference type="ChEBI" id="CHEBI:57834"/>
    </ligand>
</feature>
<dbReference type="PANTHER" id="PTHR30222:SF12">
    <property type="entry name" value="NORSPERMIDINE SENSOR"/>
    <property type="match status" value="1"/>
</dbReference>
<dbReference type="PIRSF" id="PIRSF019574">
    <property type="entry name" value="Periplasmic_polyamine_BP"/>
    <property type="match status" value="1"/>
</dbReference>
<name>A0A1J0ER40_9PSED</name>
<dbReference type="SUPFAM" id="SSF53850">
    <property type="entry name" value="Periplasmic binding protein-like II"/>
    <property type="match status" value="1"/>
</dbReference>
<sequence length="369" mass="40717">MKLNFKAAIALTALTVLCSMTNANASDRQLRIYSWVEYIPQQVLDDFRKKTGITVNYDVYDSSQTLEAKLLTGSSGYDVATVSNGQLGRMITAGAFQPLDRQKLPNWSHLDPVTMTKLATSDKNNEHAVPYLWGTTLIGYNVDKVKQALGADVQMNDWGVIFKPENMKKLSTCGVAILDAPEEFFPIALNYLGLQPNSQSRDDYKKAEDLLLSIRPYVRYFDSSKSSADLATGDICVAVAWSGAITGAIASVKAAGTDQTIKLAMTIPRQGTIEWSDNFIIPKGANNVNDAHEFINYMMDPEVIAQCSNSIGYPNANKDALDKVAPEIRNNPSIYIPDEMRSKLFVQVPAPNAIERLRTRAWTNIKSGT</sequence>
<feature type="chain" id="PRO_5009611119" evidence="6">
    <location>
        <begin position="26"/>
        <end position="369"/>
    </location>
</feature>
<evidence type="ECO:0000256" key="6">
    <source>
        <dbReference type="SAM" id="SignalP"/>
    </source>
</evidence>
<gene>
    <name evidence="7" type="ORF">BLL42_24030</name>
</gene>
<dbReference type="Proteomes" id="UP000182567">
    <property type="component" value="Chromosome"/>
</dbReference>
<evidence type="ECO:0000256" key="1">
    <source>
        <dbReference type="ARBA" id="ARBA00004418"/>
    </source>
</evidence>
<feature type="binding site" evidence="5">
    <location>
        <position position="37"/>
    </location>
    <ligand>
        <name>spermidine</name>
        <dbReference type="ChEBI" id="CHEBI:57834"/>
    </ligand>
</feature>